<proteinExistence type="predicted"/>
<dbReference type="GO" id="GO:0016853">
    <property type="term" value="F:isomerase activity"/>
    <property type="evidence" value="ECO:0007669"/>
    <property type="project" value="UniProtKB-KW"/>
</dbReference>
<sequence length="175" mass="20419">MQSDWRILEEEKSKTEVFGKIHQILRALGFEIVVVDNEKPWGGYFSLSEKHVERFIGIFFPGLELSEEQKNLKLSPKLLIVAPHQRLSWQFHRRRAEIWKLVFGKASVIKSKTDIQGGEEKLTVEQYVQIGKGERHRLVGKGEWGIVAEIWIHTDPERPSDEDDIVRLEDDFSRV</sequence>
<evidence type="ECO:0000313" key="2">
    <source>
        <dbReference type="EMBL" id="MCF1753092.1"/>
    </source>
</evidence>
<dbReference type="InterPro" id="IPR011051">
    <property type="entry name" value="RmlC_Cupin_sf"/>
</dbReference>
<protein>
    <submittedName>
        <fullName evidence="2">Phosphoheptose isomerase</fullName>
    </submittedName>
</protein>
<keyword evidence="2" id="KW-0413">Isomerase</keyword>
<keyword evidence="3" id="KW-1185">Reference proteome</keyword>
<dbReference type="InterPro" id="IPR001538">
    <property type="entry name" value="Man6P_isomerase-2_C"/>
</dbReference>
<dbReference type="SUPFAM" id="SSF51182">
    <property type="entry name" value="RmlC-like cupins"/>
    <property type="match status" value="1"/>
</dbReference>
<dbReference type="RefSeq" id="WP_008630242.1">
    <property type="nucleotide sequence ID" value="NZ_JAKEVZ010000020.1"/>
</dbReference>
<reference evidence="2 3" key="1">
    <citation type="submission" date="2022-01" db="EMBL/GenBank/DDBJ databases">
        <title>Mariniradius saccharolyticus sp. nov., isolated from sediment of a river.</title>
        <authorList>
            <person name="Liu H."/>
        </authorList>
    </citation>
    <scope>NUCLEOTIDE SEQUENCE [LARGE SCALE GENOMIC DNA]</scope>
    <source>
        <strain evidence="2 3">RY-2</strain>
    </source>
</reference>
<comment type="caution">
    <text evidence="2">The sequence shown here is derived from an EMBL/GenBank/DDBJ whole genome shotgun (WGS) entry which is preliminary data.</text>
</comment>
<dbReference type="Proteomes" id="UP001201449">
    <property type="component" value="Unassembled WGS sequence"/>
</dbReference>
<organism evidence="2 3">
    <name type="scientific">Mariniradius sediminis</name>
    <dbReference type="NCBI Taxonomy" id="2909237"/>
    <lineage>
        <taxon>Bacteria</taxon>
        <taxon>Pseudomonadati</taxon>
        <taxon>Bacteroidota</taxon>
        <taxon>Cytophagia</taxon>
        <taxon>Cytophagales</taxon>
        <taxon>Cyclobacteriaceae</taxon>
        <taxon>Mariniradius</taxon>
    </lineage>
</organism>
<name>A0ABS9BYG4_9BACT</name>
<accession>A0ABS9BYG4</accession>
<dbReference type="EMBL" id="JAKEVZ010000020">
    <property type="protein sequence ID" value="MCF1753092.1"/>
    <property type="molecule type" value="Genomic_DNA"/>
</dbReference>
<gene>
    <name evidence="2" type="ORF">L0U89_18680</name>
</gene>
<evidence type="ECO:0000259" key="1">
    <source>
        <dbReference type="Pfam" id="PF01050"/>
    </source>
</evidence>
<evidence type="ECO:0000313" key="3">
    <source>
        <dbReference type="Proteomes" id="UP001201449"/>
    </source>
</evidence>
<dbReference type="Pfam" id="PF01050">
    <property type="entry name" value="MannoseP_isomer"/>
    <property type="match status" value="1"/>
</dbReference>
<feature type="domain" description="Mannose-6-phosphate isomerase type II C-terminal" evidence="1">
    <location>
        <begin position="75"/>
        <end position="170"/>
    </location>
</feature>